<dbReference type="InterPro" id="IPR008979">
    <property type="entry name" value="Galactose-bd-like_sf"/>
</dbReference>
<dbReference type="Gene3D" id="2.60.120.260">
    <property type="entry name" value="Galactose-binding domain-like"/>
    <property type="match status" value="1"/>
</dbReference>
<organism evidence="4 5">
    <name type="scientific">Trichinella papuae</name>
    <dbReference type="NCBI Taxonomy" id="268474"/>
    <lineage>
        <taxon>Eukaryota</taxon>
        <taxon>Metazoa</taxon>
        <taxon>Ecdysozoa</taxon>
        <taxon>Nematoda</taxon>
        <taxon>Enoplea</taxon>
        <taxon>Dorylaimia</taxon>
        <taxon>Trichinellida</taxon>
        <taxon>Trichinellidae</taxon>
        <taxon>Trichinella</taxon>
    </lineage>
</organism>
<keyword evidence="5" id="KW-1185">Reference proteome</keyword>
<dbReference type="EMBL" id="JYDO01000157">
    <property type="protein sequence ID" value="KRZ68683.1"/>
    <property type="molecule type" value="Genomic_DNA"/>
</dbReference>
<evidence type="ECO:0000259" key="3">
    <source>
        <dbReference type="PROSITE" id="PS51117"/>
    </source>
</evidence>
<dbReference type="GO" id="GO:0009887">
    <property type="term" value="P:animal organ morphogenesis"/>
    <property type="evidence" value="ECO:0007669"/>
    <property type="project" value="TreeGrafter"/>
</dbReference>
<evidence type="ECO:0000256" key="1">
    <source>
        <dbReference type="ARBA" id="ARBA00023157"/>
    </source>
</evidence>
<dbReference type="AlphaFoldDB" id="A0A0V1MA29"/>
<dbReference type="PROSITE" id="PS51117">
    <property type="entry name" value="LAMININ_NTER"/>
    <property type="match status" value="1"/>
</dbReference>
<dbReference type="SUPFAM" id="SSF49785">
    <property type="entry name" value="Galactose-binding domain-like"/>
    <property type="match status" value="1"/>
</dbReference>
<dbReference type="GO" id="GO:0005201">
    <property type="term" value="F:extracellular matrix structural constituent"/>
    <property type="evidence" value="ECO:0007669"/>
    <property type="project" value="TreeGrafter"/>
</dbReference>
<dbReference type="InterPro" id="IPR008211">
    <property type="entry name" value="Laminin_N"/>
</dbReference>
<dbReference type="PANTHER" id="PTHR10574:SF406">
    <property type="entry name" value="LAMININ SUBUNIT ALPHA 5"/>
    <property type="match status" value="1"/>
</dbReference>
<evidence type="ECO:0000256" key="2">
    <source>
        <dbReference type="ARBA" id="ARBA00023292"/>
    </source>
</evidence>
<comment type="caution">
    <text evidence="4">The sequence shown here is derived from an EMBL/GenBank/DDBJ whole genome shotgun (WGS) entry which is preliminary data.</text>
</comment>
<feature type="non-terminal residue" evidence="4">
    <location>
        <position position="237"/>
    </location>
</feature>
<dbReference type="SMART" id="SM00136">
    <property type="entry name" value="LamNT"/>
    <property type="match status" value="1"/>
</dbReference>
<dbReference type="Pfam" id="PF00055">
    <property type="entry name" value="Laminin_N"/>
    <property type="match status" value="1"/>
</dbReference>
<protein>
    <submittedName>
        <fullName evidence="4">Laminin-like protein epi-1</fullName>
    </submittedName>
</protein>
<reference evidence="4 5" key="1">
    <citation type="submission" date="2015-01" db="EMBL/GenBank/DDBJ databases">
        <title>Evolution of Trichinella species and genotypes.</title>
        <authorList>
            <person name="Korhonen P.K."/>
            <person name="Edoardo P."/>
            <person name="Giuseppe L.R."/>
            <person name="Gasser R.B."/>
        </authorList>
    </citation>
    <scope>NUCLEOTIDE SEQUENCE [LARGE SCALE GENOMIC DNA]</scope>
    <source>
        <strain evidence="4">ISS1980</strain>
    </source>
</reference>
<evidence type="ECO:0000313" key="5">
    <source>
        <dbReference type="Proteomes" id="UP000054843"/>
    </source>
</evidence>
<dbReference type="InterPro" id="IPR050440">
    <property type="entry name" value="Laminin/Netrin_ECM"/>
</dbReference>
<dbReference type="PANTHER" id="PTHR10574">
    <property type="entry name" value="NETRIN/LAMININ-RELATED"/>
    <property type="match status" value="1"/>
</dbReference>
<feature type="domain" description="Laminin N-terminal" evidence="3">
    <location>
        <begin position="29"/>
        <end position="237"/>
    </location>
</feature>
<keyword evidence="2" id="KW-0424">Laminin EGF-like domain</keyword>
<evidence type="ECO:0000313" key="4">
    <source>
        <dbReference type="EMBL" id="KRZ68683.1"/>
    </source>
</evidence>
<gene>
    <name evidence="4" type="primary">epi-1</name>
    <name evidence="4" type="ORF">T10_13446</name>
</gene>
<accession>A0A0V1MA29</accession>
<dbReference type="Proteomes" id="UP000054843">
    <property type="component" value="Unassembled WGS sequence"/>
</dbReference>
<name>A0A0V1MA29_9BILA</name>
<dbReference type="GO" id="GO:0009888">
    <property type="term" value="P:tissue development"/>
    <property type="evidence" value="ECO:0007669"/>
    <property type="project" value="TreeGrafter"/>
</dbReference>
<dbReference type="GO" id="GO:0005604">
    <property type="term" value="C:basement membrane"/>
    <property type="evidence" value="ECO:0007669"/>
    <property type="project" value="TreeGrafter"/>
</dbReference>
<proteinExistence type="predicted"/>
<keyword evidence="1" id="KW-1015">Disulfide bond</keyword>
<dbReference type="GO" id="GO:0007411">
    <property type="term" value="P:axon guidance"/>
    <property type="evidence" value="ECO:0007669"/>
    <property type="project" value="TreeGrafter"/>
</dbReference>
<sequence>MPVRRCRQLFVSLFWAVVVVVVNFDITVNGQVLNPPYFNLAEARKITATATCGVQDGQPIRELYCSLAGATRYSPYEGFFSYNYEEDLAELRVGSSQSSQEQKKPFVQGGQNCEYCDASSVDYNYPAENMVDGTPRWWQSPPLSRGMQYNQVNITIDLEQEFHVAYVSLHMANSPRPGLWVLERSTDHGKTFMPWQYFAETSAQCEEFFGPDSLQPIMDDDSVICSTEYSQIVPLEN</sequence>